<evidence type="ECO:0000313" key="1">
    <source>
        <dbReference type="EMBL" id="SFP18305.1"/>
    </source>
</evidence>
<sequence length="55" mass="6259">MDEDLIMAQIEEVKKEVAKQGDEIRSEASSANIGTRELDSKLEKIIELLEEIKNK</sequence>
<dbReference type="Proteomes" id="UP000198892">
    <property type="component" value="Unassembled WGS sequence"/>
</dbReference>
<name>A0A1I5N8S6_9BACI</name>
<organism evidence="1 2">
    <name type="scientific">Salibacterium halotolerans</name>
    <dbReference type="NCBI Taxonomy" id="1884432"/>
    <lineage>
        <taxon>Bacteria</taxon>
        <taxon>Bacillati</taxon>
        <taxon>Bacillota</taxon>
        <taxon>Bacilli</taxon>
        <taxon>Bacillales</taxon>
        <taxon>Bacillaceae</taxon>
    </lineage>
</organism>
<protein>
    <submittedName>
        <fullName evidence="1">Uncharacterized protein</fullName>
    </submittedName>
</protein>
<evidence type="ECO:0000313" key="2">
    <source>
        <dbReference type="Proteomes" id="UP000198892"/>
    </source>
</evidence>
<proteinExistence type="predicted"/>
<dbReference type="RefSeq" id="WP_170840931.1">
    <property type="nucleotide sequence ID" value="NZ_FOXD01000003.1"/>
</dbReference>
<gene>
    <name evidence="1" type="ORF">SAMN05518683_10344</name>
</gene>
<dbReference type="AlphaFoldDB" id="A0A1I5N8S6"/>
<dbReference type="EMBL" id="FOXD01000003">
    <property type="protein sequence ID" value="SFP18305.1"/>
    <property type="molecule type" value="Genomic_DNA"/>
</dbReference>
<keyword evidence="2" id="KW-1185">Reference proteome</keyword>
<dbReference type="STRING" id="1884432.SAMN05518683_10344"/>
<reference evidence="2" key="1">
    <citation type="submission" date="2016-10" db="EMBL/GenBank/DDBJ databases">
        <authorList>
            <person name="Varghese N."/>
            <person name="Submissions S."/>
        </authorList>
    </citation>
    <scope>NUCLEOTIDE SEQUENCE [LARGE SCALE GENOMIC DNA]</scope>
    <source>
        <strain evidence="2">S7</strain>
    </source>
</reference>
<accession>A0A1I5N8S6</accession>